<keyword evidence="2" id="KW-1185">Reference proteome</keyword>
<dbReference type="InterPro" id="IPR029063">
    <property type="entry name" value="SAM-dependent_MTases_sf"/>
</dbReference>
<gene>
    <name evidence="1" type="ORF">EJ903_24280</name>
</gene>
<organism evidence="1 2">
    <name type="scientific">Azospirillum griseum</name>
    <dbReference type="NCBI Taxonomy" id="2496639"/>
    <lineage>
        <taxon>Bacteria</taxon>
        <taxon>Pseudomonadati</taxon>
        <taxon>Pseudomonadota</taxon>
        <taxon>Alphaproteobacteria</taxon>
        <taxon>Rhodospirillales</taxon>
        <taxon>Azospirillaceae</taxon>
        <taxon>Azospirillum</taxon>
    </lineage>
</organism>
<dbReference type="SUPFAM" id="SSF53335">
    <property type="entry name" value="S-adenosyl-L-methionine-dependent methyltransferases"/>
    <property type="match status" value="1"/>
</dbReference>
<name>A0A3S0K7D6_9PROT</name>
<dbReference type="EMBL" id="RXMA01000042">
    <property type="protein sequence ID" value="RTR13842.1"/>
    <property type="molecule type" value="Genomic_DNA"/>
</dbReference>
<evidence type="ECO:0000313" key="2">
    <source>
        <dbReference type="Proteomes" id="UP000277007"/>
    </source>
</evidence>
<sequence>MAISQLEYRFLRIAHQNGLLPKRPAILEFGETETLGLNIADLVADPALVPDEGVRAALTDRARRLTGGPGPNFAAAKLLYEALYAPSSYTAVDLHGTPDAIRADLNHPLSLGRQYDLCINNGTSEHIFNQFQFYKTIHDHTLPGGMIMHWTPTFGWANHGLYNVQPGFFFDLSYANGYEVAMICLGTDRNLYRLTDGNIGSDLLARYPDMNNALTFALLRKTSDADFQVPQQGCYRQ</sequence>
<reference evidence="1 2" key="1">
    <citation type="submission" date="2018-12" db="EMBL/GenBank/DDBJ databases">
        <authorList>
            <person name="Yang Y."/>
        </authorList>
    </citation>
    <scope>NUCLEOTIDE SEQUENCE [LARGE SCALE GENOMIC DNA]</scope>
    <source>
        <strain evidence="1 2">L-25-5w-1</strain>
    </source>
</reference>
<protein>
    <recommendedName>
        <fullName evidence="3">Methyltransferase domain-containing protein</fullName>
    </recommendedName>
</protein>
<dbReference type="OrthoDB" id="7308086at2"/>
<dbReference type="AlphaFoldDB" id="A0A3S0K7D6"/>
<evidence type="ECO:0008006" key="3">
    <source>
        <dbReference type="Google" id="ProtNLM"/>
    </source>
</evidence>
<dbReference type="RefSeq" id="WP_126620359.1">
    <property type="nucleotide sequence ID" value="NZ_JBHUCY010000005.1"/>
</dbReference>
<proteinExistence type="predicted"/>
<accession>A0A3S0K7D6</accession>
<comment type="caution">
    <text evidence="1">The sequence shown here is derived from an EMBL/GenBank/DDBJ whole genome shotgun (WGS) entry which is preliminary data.</text>
</comment>
<dbReference type="Proteomes" id="UP000277007">
    <property type="component" value="Unassembled WGS sequence"/>
</dbReference>
<evidence type="ECO:0000313" key="1">
    <source>
        <dbReference type="EMBL" id="RTR13842.1"/>
    </source>
</evidence>